<evidence type="ECO:0000313" key="2">
    <source>
        <dbReference type="Proteomes" id="UP000059419"/>
    </source>
</evidence>
<evidence type="ECO:0000313" key="1">
    <source>
        <dbReference type="EMBL" id="CUU26238.1"/>
    </source>
</evidence>
<protein>
    <submittedName>
        <fullName evidence="1">Uncharacterized protein</fullName>
    </submittedName>
</protein>
<dbReference type="EMBL" id="LN907828">
    <property type="protein sequence ID" value="CUU26238.1"/>
    <property type="molecule type" value="Genomic_DNA"/>
</dbReference>
<dbReference type="Proteomes" id="UP000059419">
    <property type="component" value="Plasmid pEM01"/>
</dbReference>
<proteinExistence type="predicted"/>
<sequence>MQSNIDEHYFSAWFLLAINSDLVLRLNISELSADD</sequence>
<reference evidence="2" key="1">
    <citation type="submission" date="2015-11" db="EMBL/GenBank/DDBJ databases">
        <authorList>
            <person name="Blom J."/>
        </authorList>
    </citation>
    <scope>NUCLEOTIDE SEQUENCE [LARGE SCALE GENOMIC DNA]</scope>
    <source>
        <plasmid evidence="2">pEM01</plasmid>
    </source>
</reference>
<keyword evidence="2" id="KW-1185">Reference proteome</keyword>
<organism evidence="1 2">
    <name type="scientific">Duffyella gerundensis</name>
    <dbReference type="NCBI Taxonomy" id="1619313"/>
    <lineage>
        <taxon>Bacteria</taxon>
        <taxon>Pseudomonadati</taxon>
        <taxon>Pseudomonadota</taxon>
        <taxon>Gammaproteobacteria</taxon>
        <taxon>Enterobacterales</taxon>
        <taxon>Erwiniaceae</taxon>
        <taxon>Duffyella</taxon>
    </lineage>
</organism>
<name>A0A0U5L736_9GAMM</name>
<geneLocation type="plasmid" evidence="2">
    <name>pEM01</name>
</geneLocation>
<dbReference type="PATRIC" id="fig|1619313.3.peg.4173"/>
<gene>
    <name evidence="1" type="ORF">EM595_p0542</name>
</gene>
<dbReference type="AlphaFoldDB" id="A0A0U5L736"/>
<dbReference type="KEGG" id="ege:EM595_p0542"/>
<accession>A0A0U5L736</accession>